<evidence type="ECO:0008006" key="3">
    <source>
        <dbReference type="Google" id="ProtNLM"/>
    </source>
</evidence>
<gene>
    <name evidence="1" type="ORF">A5889_001740</name>
</gene>
<protein>
    <recommendedName>
        <fullName evidence="3">DUF4365 domain-containing protein</fullName>
    </recommendedName>
</protein>
<proteinExistence type="predicted"/>
<sequence>MKIDNSRIEEIAVDTVNAYISERTRRVSGKLEKADTGISVDGEIIFYLEAERKISTFGGTIPVQVKGKRVDSISEITSVFRKFDIETYRNFLKLDGVLVFLVEEMFDKGLIFEKQIFFKYLDVIELVEIINELSQSGNTYKSLIFNRLDTEIDFDQVVDEIHVTRRSMSASLAVYKAFNENQIQSKDAILQNFEEVIEEVTKEIRESDFYDDDSEFLKQAIPQIEQYVSKDFIFDFESAILLSSSFIKDDRYKLLQKSTFNKVLIFLAKLDNYRKEFEAAKEKLEKISELDDRYQVYYDREVFISMATSLNETDAKREVDKISWENDYQNELYTLFYEIETQSISIDKLEAYETNYKYNQDFLYLLGIGFSNNSLYLRASEMFNQIMGNKNVKVLEIINYFRGSANDVLMTKDPEKINQLQIYYNELDQYLNSLKKRGLSLLQGEDMLNLISSIIKPEEFIDNEFGLTDEQDVAIIQSLLMVEDYQKIIKYLRGKEKQTDCTLLYFLFVALVEEKEYISILTEINNMIEILNPIPEKMWTLLSDFFIEALIQLGDPSKFNSVDDLTKKHYIFSEVHYLRLYIFKTENNCQLTEEELTHVNQISLTIKNEEEVGVLCNFIYKFDNVDFAKTLWINLRETFSEMISEVICTKLLQNGDEDNLLYILEIIKWNEQRETINEKLFMIELQVYSLLEQYRAIINRVRKEKNLSEQVLNLQLAAKIKLNDNTEIESLIERGSFSQNIDFRLNAGYGMIAFGYDPIRGSKILLRELIETNFQNKEVGKNYVLQTLDSLKDYDDERDLSKISGSRHYYYKLIDGKKKLEILTLPLDWDCENLGKYKIIRNNSKEYRLLLLKNEGANVRIGKRTYKIVQKIPLSRFVYKKMLPLCMGDNISNSPIKSFTIDNGDLSEVVTFMERDSEAKSEMLKLMEKYSYTGCIQDLCNEDELFNFIYAFYNDNNFVFNLGQIIPQDINKKMQLSISSLIFLQKYELGDILPYFTELYIDLDISKRLSDILNKEIEQGYDVKKLSVIEGRPVIIERSEEQFQQQLDYLDEILELVSKVTNCNEAGFIHPDFKRYFGYDAHSIQSAYDASNLFIVEDSFIQDRCNGVSILGMVHEYFINVSPNIERYINFLLELQEDNNIYICSFVNKLEIAKDVIESDDVNVYKKYCEWILKQVNISTTTLNERK</sequence>
<accession>A0AAQ3W7R6</accession>
<dbReference type="EMBL" id="CP147246">
    <property type="protein sequence ID" value="WYJ94238.1"/>
    <property type="molecule type" value="Genomic_DNA"/>
</dbReference>
<dbReference type="Proteomes" id="UP000196151">
    <property type="component" value="Chromosome"/>
</dbReference>
<reference evidence="1" key="2">
    <citation type="submission" date="2024-03" db="EMBL/GenBank/DDBJ databases">
        <title>The Genome Sequence of Enterococcus sp. DIV0238c.</title>
        <authorList>
            <consortium name="The Broad Institute Genomics Platform"/>
            <consortium name="The Broad Institute Microbial Omics Core"/>
            <consortium name="The Broad Institute Genomic Center for Infectious Diseases"/>
            <person name="Earl A."/>
            <person name="Manson A."/>
            <person name="Gilmore M."/>
            <person name="Schwartman J."/>
            <person name="Shea T."/>
            <person name="Abouelleil A."/>
            <person name="Cao P."/>
            <person name="Chapman S."/>
            <person name="Cusick C."/>
            <person name="Young S."/>
            <person name="Neafsey D."/>
            <person name="Nusbaum C."/>
            <person name="Birren B."/>
        </authorList>
    </citation>
    <scope>NUCLEOTIDE SEQUENCE</scope>
    <source>
        <strain evidence="1">9D6_DIV0238</strain>
    </source>
</reference>
<keyword evidence="2" id="KW-1185">Reference proteome</keyword>
<organism evidence="1 2">
    <name type="scientific">Candidatus Enterococcus dunnyi</name>
    <dbReference type="NCBI Taxonomy" id="1834192"/>
    <lineage>
        <taxon>Bacteria</taxon>
        <taxon>Bacillati</taxon>
        <taxon>Bacillota</taxon>
        <taxon>Bacilli</taxon>
        <taxon>Lactobacillales</taxon>
        <taxon>Enterococcaceae</taxon>
        <taxon>Enterococcus</taxon>
    </lineage>
</organism>
<dbReference type="AlphaFoldDB" id="A0AAQ3W7R6"/>
<name>A0AAQ3W7R6_9ENTE</name>
<evidence type="ECO:0000313" key="1">
    <source>
        <dbReference type="EMBL" id="WYJ94238.1"/>
    </source>
</evidence>
<dbReference type="RefSeq" id="WP_207114647.1">
    <property type="nucleotide sequence ID" value="NZ_CP147246.1"/>
</dbReference>
<evidence type="ECO:0000313" key="2">
    <source>
        <dbReference type="Proteomes" id="UP000196151"/>
    </source>
</evidence>
<reference evidence="1" key="1">
    <citation type="submission" date="2017-05" db="EMBL/GenBank/DDBJ databases">
        <authorList>
            <consortium name="The Broad Institute Genomics Platform"/>
            <consortium name="The Broad Institute Genomic Center for Infectious Diseases"/>
            <person name="Earl A."/>
            <person name="Manson A."/>
            <person name="Schwartman J."/>
            <person name="Gilmore M."/>
            <person name="Abouelleil A."/>
            <person name="Cao P."/>
            <person name="Chapman S."/>
            <person name="Cusick C."/>
            <person name="Shea T."/>
            <person name="Young S."/>
            <person name="Neafsey D."/>
            <person name="Nusbaum C."/>
            <person name="Birren B."/>
        </authorList>
    </citation>
    <scope>NUCLEOTIDE SEQUENCE</scope>
    <source>
        <strain evidence="1">9D6_DIV0238</strain>
    </source>
</reference>